<keyword evidence="2" id="KW-1185">Reference proteome</keyword>
<dbReference type="AlphaFoldDB" id="A0A0U2L666"/>
<dbReference type="EMBL" id="CP011266">
    <property type="protein sequence ID" value="ALT69246.1"/>
    <property type="molecule type" value="Genomic_DNA"/>
</dbReference>
<sequence length="53" mass="6202">MLTTHSDYVIEQFNNFVRLASIDSESLEEFGYSPNNVLNHEENSIYKVNELHL</sequence>
<evidence type="ECO:0000313" key="1">
    <source>
        <dbReference type="EMBL" id="ALT69246.1"/>
    </source>
</evidence>
<proteinExistence type="predicted"/>
<name>A0A0U2L666_9EURY</name>
<dbReference type="RefSeq" id="WP_232299104.1">
    <property type="nucleotide sequence ID" value="NZ_CP011266.1"/>
</dbReference>
<gene>
    <name evidence="1" type="ORF">sm9_1466</name>
</gene>
<dbReference type="KEGG" id="mmil:sm9_1466"/>
<dbReference type="Proteomes" id="UP000067738">
    <property type="component" value="Chromosome"/>
</dbReference>
<reference evidence="1 2" key="1">
    <citation type="submission" date="2015-04" db="EMBL/GenBank/DDBJ databases">
        <title>The complete genome sequence of the rumen methanogen Methanobrevibacter millerae SM9.</title>
        <authorList>
            <person name="Leahy S.C."/>
            <person name="Kelly W.J."/>
            <person name="Pacheco D.M."/>
            <person name="Li D."/>
            <person name="Altermann E."/>
            <person name="Attwood G.T."/>
        </authorList>
    </citation>
    <scope>NUCLEOTIDE SEQUENCE [LARGE SCALE GENOMIC DNA]</scope>
    <source>
        <strain evidence="1 2">SM9</strain>
    </source>
</reference>
<protein>
    <submittedName>
        <fullName evidence="1">Uncharacterized protein</fullName>
    </submittedName>
</protein>
<accession>A0A0U2L666</accession>
<organism evidence="1 2">
    <name type="scientific">Methanobrevibacter millerae</name>
    <dbReference type="NCBI Taxonomy" id="230361"/>
    <lineage>
        <taxon>Archaea</taxon>
        <taxon>Methanobacteriati</taxon>
        <taxon>Methanobacteriota</taxon>
        <taxon>Methanomada group</taxon>
        <taxon>Methanobacteria</taxon>
        <taxon>Methanobacteriales</taxon>
        <taxon>Methanobacteriaceae</taxon>
        <taxon>Methanobrevibacter</taxon>
    </lineage>
</organism>
<dbReference type="GeneID" id="69101420"/>
<dbReference type="PATRIC" id="fig|230361.4.peg.1512"/>
<evidence type="ECO:0000313" key="2">
    <source>
        <dbReference type="Proteomes" id="UP000067738"/>
    </source>
</evidence>